<reference evidence="4" key="1">
    <citation type="submission" date="2020-04" db="EMBL/GenBank/DDBJ databases">
        <authorList>
            <person name="Zhang T."/>
        </authorList>
    </citation>
    <scope>NUCLEOTIDE SEQUENCE</scope>
    <source>
        <strain evidence="4">HKST-UBA02</strain>
    </source>
</reference>
<dbReference type="Proteomes" id="UP000739538">
    <property type="component" value="Unassembled WGS sequence"/>
</dbReference>
<gene>
    <name evidence="4" type="ORF">KDA27_23980</name>
</gene>
<dbReference type="Pfam" id="PF13205">
    <property type="entry name" value="Big_5"/>
    <property type="match status" value="1"/>
</dbReference>
<feature type="domain" description="SbsA Ig-like" evidence="3">
    <location>
        <begin position="25"/>
        <end position="124"/>
    </location>
</feature>
<dbReference type="PANTHER" id="PTHR46580">
    <property type="entry name" value="SENSOR KINASE-RELATED"/>
    <property type="match status" value="1"/>
</dbReference>
<dbReference type="Gene3D" id="2.30.30.100">
    <property type="match status" value="2"/>
</dbReference>
<organism evidence="4 5">
    <name type="scientific">Eiseniibacteriota bacterium</name>
    <dbReference type="NCBI Taxonomy" id="2212470"/>
    <lineage>
        <taxon>Bacteria</taxon>
        <taxon>Candidatus Eiseniibacteriota</taxon>
    </lineage>
</organism>
<reference evidence="4" key="2">
    <citation type="journal article" date="2021" name="Microbiome">
        <title>Successional dynamics and alternative stable states in a saline activated sludge microbial community over 9 years.</title>
        <authorList>
            <person name="Wang Y."/>
            <person name="Ye J."/>
            <person name="Ju F."/>
            <person name="Liu L."/>
            <person name="Boyd J.A."/>
            <person name="Deng Y."/>
            <person name="Parks D.H."/>
            <person name="Jiang X."/>
            <person name="Yin X."/>
            <person name="Woodcroft B.J."/>
            <person name="Tyson G.W."/>
            <person name="Hugenholtz P."/>
            <person name="Polz M.F."/>
            <person name="Zhang T."/>
        </authorList>
    </citation>
    <scope>NUCLEOTIDE SEQUENCE</scope>
    <source>
        <strain evidence="4">HKST-UBA02</strain>
    </source>
</reference>
<accession>A0A956NGC1</accession>
<dbReference type="InterPro" id="IPR013517">
    <property type="entry name" value="FG-GAP"/>
</dbReference>
<dbReference type="Pfam" id="PF13517">
    <property type="entry name" value="FG-GAP_3"/>
    <property type="match status" value="3"/>
</dbReference>
<evidence type="ECO:0000256" key="2">
    <source>
        <dbReference type="SAM" id="SignalP"/>
    </source>
</evidence>
<dbReference type="Gene3D" id="2.60.40.4070">
    <property type="match status" value="1"/>
</dbReference>
<dbReference type="SUPFAM" id="SSF69318">
    <property type="entry name" value="Integrin alpha N-terminal domain"/>
    <property type="match status" value="1"/>
</dbReference>
<feature type="chain" id="PRO_5037400192" evidence="2">
    <location>
        <begin position="27"/>
        <end position="584"/>
    </location>
</feature>
<comment type="caution">
    <text evidence="4">The sequence shown here is derived from an EMBL/GenBank/DDBJ whole genome shotgun (WGS) entry which is preliminary data.</text>
</comment>
<feature type="signal peptide" evidence="2">
    <location>
        <begin position="1"/>
        <end position="26"/>
    </location>
</feature>
<evidence type="ECO:0000259" key="3">
    <source>
        <dbReference type="Pfam" id="PF13205"/>
    </source>
</evidence>
<name>A0A956NGC1_UNCEI</name>
<evidence type="ECO:0000313" key="5">
    <source>
        <dbReference type="Proteomes" id="UP000739538"/>
    </source>
</evidence>
<keyword evidence="1 2" id="KW-0732">Signal</keyword>
<dbReference type="PANTHER" id="PTHR46580:SF4">
    <property type="entry name" value="ATP_GTP-BINDING PROTEIN"/>
    <property type="match status" value="1"/>
</dbReference>
<proteinExistence type="predicted"/>
<dbReference type="InterPro" id="IPR032812">
    <property type="entry name" value="SbsA_Ig"/>
</dbReference>
<dbReference type="AlphaFoldDB" id="A0A956NGC1"/>
<dbReference type="Gene3D" id="2.130.10.130">
    <property type="entry name" value="Integrin alpha, N-terminal"/>
    <property type="match status" value="1"/>
</dbReference>
<sequence>MFPTLWTRSTLAALTCLATALTPAAALEVVSTNPSQYELGVSPSIPSIDIVFDEDIVVPSTSIRVAGVMSGIEPGTVTVTGNTLSFQPGATFLPGEKVRVHLHRDIEGMTSGTKLTGGYYFSFTVASGFGGIDFSEFSVFDASIIPYFIYGGDVDEDGRPDICVPNEGTSDVSVFLNDSGIGEFDARTDYGVGQKPSSIYGDDFDNDGWQDLATADIQGSTMTVLMNNGDGTFSPAGFYPTDSDDCRQVHGADLDGDLDIDLVATSHVPAAGQGEVWVFYNRGSGTFFPGFPYTGIADGSFTVEVEDYDGDGHPDIAVGCREADLVTILLNDGTGGSFSIRGHYPAGNGPWDTDANDLDGDGDVDLVMADSFGNRMGVLLNDGTGAFTATSVATSAFPLGVHLADLDGNGTIDAITSNFSGANAQVFLNDGTGSFTWHENLLVQLTGSYPWASDLDGDGDMDISVVDENSDLLFVFYNGLTASSGPNESGRALPALLALPNPMRSDTGARILLRGKSRLARLDVVSPSGRLVRSLDGPSEPLGLPYVDWDGLDGTGRKVAPGRYFLRGQTAEGRVLTGEVQVLN</sequence>
<dbReference type="EMBL" id="JAGQHS010000224">
    <property type="protein sequence ID" value="MCA9758875.1"/>
    <property type="molecule type" value="Genomic_DNA"/>
</dbReference>
<dbReference type="InterPro" id="IPR028994">
    <property type="entry name" value="Integrin_alpha_N"/>
</dbReference>
<evidence type="ECO:0000313" key="4">
    <source>
        <dbReference type="EMBL" id="MCA9758875.1"/>
    </source>
</evidence>
<protein>
    <submittedName>
        <fullName evidence="4">VCBS repeat-containing protein</fullName>
    </submittedName>
</protein>
<evidence type="ECO:0000256" key="1">
    <source>
        <dbReference type="ARBA" id="ARBA00022729"/>
    </source>
</evidence>